<sequence>MAQTVSELRLPIALADLVELLKSYGAAEAWVFGSYARGSARPDSDLDLLVTFAADEDPWAFLALQEELNRRLPGGADVITQLNRHFAPYIEPDLVKII</sequence>
<keyword evidence="8" id="KW-0460">Magnesium</keyword>
<accession>A0AAW6LMP5</accession>
<comment type="caution">
    <text evidence="11">The sequence shown here is derived from an EMBL/GenBank/DDBJ whole genome shotgun (WGS) entry which is preliminary data.</text>
</comment>
<dbReference type="PANTHER" id="PTHR33571:SF14">
    <property type="entry name" value="PROTEIN ADENYLYLTRANSFERASE MJ0435-RELATED"/>
    <property type="match status" value="1"/>
</dbReference>
<dbReference type="InterPro" id="IPR002934">
    <property type="entry name" value="Polymerase_NTP_transf_dom"/>
</dbReference>
<dbReference type="GO" id="GO:0046872">
    <property type="term" value="F:metal ion binding"/>
    <property type="evidence" value="ECO:0007669"/>
    <property type="project" value="UniProtKB-KW"/>
</dbReference>
<dbReference type="EMBL" id="JARDXE010000023">
    <property type="protein sequence ID" value="MDE8648917.1"/>
    <property type="molecule type" value="Genomic_DNA"/>
</dbReference>
<evidence type="ECO:0000256" key="6">
    <source>
        <dbReference type="ARBA" id="ARBA00022741"/>
    </source>
</evidence>
<dbReference type="Proteomes" id="UP001217325">
    <property type="component" value="Unassembled WGS sequence"/>
</dbReference>
<evidence type="ECO:0000256" key="4">
    <source>
        <dbReference type="ARBA" id="ARBA00022695"/>
    </source>
</evidence>
<evidence type="ECO:0000256" key="9">
    <source>
        <dbReference type="ARBA" id="ARBA00038276"/>
    </source>
</evidence>
<dbReference type="PANTHER" id="PTHR33571">
    <property type="entry name" value="SSL8005 PROTEIN"/>
    <property type="match status" value="1"/>
</dbReference>
<dbReference type="CDD" id="cd05403">
    <property type="entry name" value="NT_KNTase_like"/>
    <property type="match status" value="1"/>
</dbReference>
<proteinExistence type="inferred from homology"/>
<dbReference type="InterPro" id="IPR043519">
    <property type="entry name" value="NT_sf"/>
</dbReference>
<protein>
    <submittedName>
        <fullName evidence="11">Nucleotidyltransferase domain-containing protein</fullName>
    </submittedName>
</protein>
<keyword evidence="2" id="KW-1277">Toxin-antitoxin system</keyword>
<dbReference type="GO" id="GO:0016779">
    <property type="term" value="F:nucleotidyltransferase activity"/>
    <property type="evidence" value="ECO:0007669"/>
    <property type="project" value="UniProtKB-KW"/>
</dbReference>
<reference evidence="11" key="1">
    <citation type="submission" date="2023-02" db="EMBL/GenBank/DDBJ databases">
        <title>A novel hydrolase synthesized by Rhodococcus erythropolis HQ is responsible for the detoxification of Zearalenone.</title>
        <authorList>
            <person name="Hu J."/>
            <person name="Xu J."/>
        </authorList>
    </citation>
    <scope>NUCLEOTIDE SEQUENCE</scope>
    <source>
        <strain evidence="11">HQ</strain>
    </source>
</reference>
<gene>
    <name evidence="11" type="ORF">PXH69_28500</name>
</gene>
<dbReference type="InterPro" id="IPR052038">
    <property type="entry name" value="Type-VII_TA_antitoxin"/>
</dbReference>
<evidence type="ECO:0000256" key="1">
    <source>
        <dbReference type="ARBA" id="ARBA00001946"/>
    </source>
</evidence>
<keyword evidence="3" id="KW-0808">Transferase</keyword>
<dbReference type="RefSeq" id="WP_275232650.1">
    <property type="nucleotide sequence ID" value="NZ_JARDXE010000023.1"/>
</dbReference>
<organism evidence="11 12">
    <name type="scientific">Rhodococcus qingshengii</name>
    <dbReference type="NCBI Taxonomy" id="334542"/>
    <lineage>
        <taxon>Bacteria</taxon>
        <taxon>Bacillati</taxon>
        <taxon>Actinomycetota</taxon>
        <taxon>Actinomycetes</taxon>
        <taxon>Mycobacteriales</taxon>
        <taxon>Nocardiaceae</taxon>
        <taxon>Rhodococcus</taxon>
        <taxon>Rhodococcus erythropolis group</taxon>
    </lineage>
</organism>
<dbReference type="SUPFAM" id="SSF81301">
    <property type="entry name" value="Nucleotidyltransferase"/>
    <property type="match status" value="1"/>
</dbReference>
<keyword evidence="4" id="KW-0548">Nucleotidyltransferase</keyword>
<evidence type="ECO:0000313" key="12">
    <source>
        <dbReference type="Proteomes" id="UP001217325"/>
    </source>
</evidence>
<dbReference type="Pfam" id="PF01909">
    <property type="entry name" value="NTP_transf_2"/>
    <property type="match status" value="1"/>
</dbReference>
<name>A0AAW6LMP5_RHOSG</name>
<dbReference type="AlphaFoldDB" id="A0AAW6LMP5"/>
<evidence type="ECO:0000256" key="7">
    <source>
        <dbReference type="ARBA" id="ARBA00022840"/>
    </source>
</evidence>
<keyword evidence="7" id="KW-0067">ATP-binding</keyword>
<dbReference type="GO" id="GO:0005524">
    <property type="term" value="F:ATP binding"/>
    <property type="evidence" value="ECO:0007669"/>
    <property type="project" value="UniProtKB-KW"/>
</dbReference>
<evidence type="ECO:0000256" key="2">
    <source>
        <dbReference type="ARBA" id="ARBA00022649"/>
    </source>
</evidence>
<keyword evidence="5" id="KW-0479">Metal-binding</keyword>
<comment type="cofactor">
    <cofactor evidence="1">
        <name>Mg(2+)</name>
        <dbReference type="ChEBI" id="CHEBI:18420"/>
    </cofactor>
</comment>
<dbReference type="Gene3D" id="3.30.460.10">
    <property type="entry name" value="Beta Polymerase, domain 2"/>
    <property type="match status" value="1"/>
</dbReference>
<evidence type="ECO:0000256" key="8">
    <source>
        <dbReference type="ARBA" id="ARBA00022842"/>
    </source>
</evidence>
<comment type="similarity">
    <text evidence="9">Belongs to the MntA antitoxin family.</text>
</comment>
<feature type="domain" description="Polymerase nucleotidyl transferase" evidence="10">
    <location>
        <begin position="20"/>
        <end position="79"/>
    </location>
</feature>
<evidence type="ECO:0000256" key="3">
    <source>
        <dbReference type="ARBA" id="ARBA00022679"/>
    </source>
</evidence>
<evidence type="ECO:0000259" key="10">
    <source>
        <dbReference type="Pfam" id="PF01909"/>
    </source>
</evidence>
<keyword evidence="6" id="KW-0547">Nucleotide-binding</keyword>
<evidence type="ECO:0000313" key="11">
    <source>
        <dbReference type="EMBL" id="MDE8648917.1"/>
    </source>
</evidence>
<evidence type="ECO:0000256" key="5">
    <source>
        <dbReference type="ARBA" id="ARBA00022723"/>
    </source>
</evidence>